<evidence type="ECO:0000256" key="1">
    <source>
        <dbReference type="ARBA" id="ARBA00009342"/>
    </source>
</evidence>
<dbReference type="AlphaFoldDB" id="A0A0W0SDN0"/>
<dbReference type="OrthoDB" id="9799147at2"/>
<dbReference type="PANTHER" id="PTHR36449:SF1">
    <property type="entry name" value="ACETYLTRANSFERASE"/>
    <property type="match status" value="1"/>
</dbReference>
<keyword evidence="3" id="KW-1277">Toxin-antitoxin system</keyword>
<evidence type="ECO:0000256" key="5">
    <source>
        <dbReference type="ARBA" id="ARBA00023315"/>
    </source>
</evidence>
<keyword evidence="9" id="KW-1185">Reference proteome</keyword>
<organism evidence="8 9">
    <name type="scientific">Legionella brunensis</name>
    <dbReference type="NCBI Taxonomy" id="29422"/>
    <lineage>
        <taxon>Bacteria</taxon>
        <taxon>Pseudomonadati</taxon>
        <taxon>Pseudomonadota</taxon>
        <taxon>Gammaproteobacteria</taxon>
        <taxon>Legionellales</taxon>
        <taxon>Legionellaceae</taxon>
        <taxon>Legionella</taxon>
    </lineage>
</organism>
<comment type="catalytic activity">
    <reaction evidence="6">
        <text>glycyl-tRNA(Gly) + acetyl-CoA = N-acetylglycyl-tRNA(Gly) + CoA + H(+)</text>
        <dbReference type="Rhea" id="RHEA:81867"/>
        <dbReference type="Rhea" id="RHEA-COMP:9683"/>
        <dbReference type="Rhea" id="RHEA-COMP:19766"/>
        <dbReference type="ChEBI" id="CHEBI:15378"/>
        <dbReference type="ChEBI" id="CHEBI:57287"/>
        <dbReference type="ChEBI" id="CHEBI:57288"/>
        <dbReference type="ChEBI" id="CHEBI:78522"/>
        <dbReference type="ChEBI" id="CHEBI:232036"/>
    </reaction>
</comment>
<dbReference type="Pfam" id="PF13508">
    <property type="entry name" value="Acetyltransf_7"/>
    <property type="match status" value="1"/>
</dbReference>
<evidence type="ECO:0000259" key="7">
    <source>
        <dbReference type="PROSITE" id="PS51186"/>
    </source>
</evidence>
<gene>
    <name evidence="8" type="ORF">Lbru_2091</name>
</gene>
<evidence type="ECO:0000313" key="8">
    <source>
        <dbReference type="EMBL" id="KTC81571.1"/>
    </source>
</evidence>
<sequence length="171" mass="19383">MIEKQEEYVIEQLGKHNRTAFSCGRIELDRYLQTQASQDIKKNMSVTYVLTQQDKEAVLGYYSISTIGIFPGELPEDLIKRLPKYPLVPGVLLGRLAVDEKYKGKGLGGLLLVDALKRSLAVSKQIGINTIIVQAKDDNAIKFYKHYGFIAFSENKFKLFLPLKTIQELLE</sequence>
<accession>A0A0W0SDN0</accession>
<dbReference type="InterPro" id="IPR016181">
    <property type="entry name" value="Acyl_CoA_acyltransferase"/>
</dbReference>
<dbReference type="PATRIC" id="fig|29422.6.peg.2229"/>
<protein>
    <submittedName>
        <fullName evidence="8">N-acetyltransferase GCN5</fullName>
    </submittedName>
</protein>
<dbReference type="GO" id="GO:0016747">
    <property type="term" value="F:acyltransferase activity, transferring groups other than amino-acyl groups"/>
    <property type="evidence" value="ECO:0007669"/>
    <property type="project" value="InterPro"/>
</dbReference>
<comment type="caution">
    <text evidence="8">The sequence shown here is derived from an EMBL/GenBank/DDBJ whole genome shotgun (WGS) entry which is preliminary data.</text>
</comment>
<keyword evidence="2" id="KW-0678">Repressor</keyword>
<dbReference type="Proteomes" id="UP000054742">
    <property type="component" value="Unassembled WGS sequence"/>
</dbReference>
<keyword evidence="4 8" id="KW-0808">Transferase</keyword>
<evidence type="ECO:0000313" key="9">
    <source>
        <dbReference type="Proteomes" id="UP000054742"/>
    </source>
</evidence>
<dbReference type="PANTHER" id="PTHR36449">
    <property type="entry name" value="ACETYLTRANSFERASE-RELATED"/>
    <property type="match status" value="1"/>
</dbReference>
<keyword evidence="5" id="KW-0012">Acyltransferase</keyword>
<dbReference type="RefSeq" id="WP_058442079.1">
    <property type="nucleotide sequence ID" value="NZ_CAAAHU010000005.1"/>
</dbReference>
<feature type="domain" description="N-acetyltransferase" evidence="7">
    <location>
        <begin position="8"/>
        <end position="167"/>
    </location>
</feature>
<dbReference type="PROSITE" id="PS51186">
    <property type="entry name" value="GNAT"/>
    <property type="match status" value="1"/>
</dbReference>
<proteinExistence type="inferred from homology"/>
<reference evidence="8 9" key="1">
    <citation type="submission" date="2015-11" db="EMBL/GenBank/DDBJ databases">
        <title>Genomic analysis of 38 Legionella species identifies large and diverse effector repertoires.</title>
        <authorList>
            <person name="Burstein D."/>
            <person name="Amaro F."/>
            <person name="Zusman T."/>
            <person name="Lifshitz Z."/>
            <person name="Cohen O."/>
            <person name="Gilbert J.A."/>
            <person name="Pupko T."/>
            <person name="Shuman H.A."/>
            <person name="Segal G."/>
        </authorList>
    </citation>
    <scope>NUCLEOTIDE SEQUENCE [LARGE SCALE GENOMIC DNA]</scope>
    <source>
        <strain evidence="8 9">ATCC 43878</strain>
    </source>
</reference>
<evidence type="ECO:0000256" key="6">
    <source>
        <dbReference type="ARBA" id="ARBA00049880"/>
    </source>
</evidence>
<evidence type="ECO:0000256" key="2">
    <source>
        <dbReference type="ARBA" id="ARBA00022491"/>
    </source>
</evidence>
<dbReference type="EMBL" id="LNXV01000029">
    <property type="protein sequence ID" value="KTC81571.1"/>
    <property type="molecule type" value="Genomic_DNA"/>
</dbReference>
<dbReference type="SUPFAM" id="SSF55729">
    <property type="entry name" value="Acyl-CoA N-acyltransferases (Nat)"/>
    <property type="match status" value="1"/>
</dbReference>
<dbReference type="Gene3D" id="3.40.630.30">
    <property type="match status" value="1"/>
</dbReference>
<evidence type="ECO:0000256" key="3">
    <source>
        <dbReference type="ARBA" id="ARBA00022649"/>
    </source>
</evidence>
<evidence type="ECO:0000256" key="4">
    <source>
        <dbReference type="ARBA" id="ARBA00022679"/>
    </source>
</evidence>
<dbReference type="InterPro" id="IPR000182">
    <property type="entry name" value="GNAT_dom"/>
</dbReference>
<name>A0A0W0SDN0_9GAMM</name>
<comment type="similarity">
    <text evidence="1">Belongs to the acetyltransferase family. GNAT subfamily.</text>
</comment>
<dbReference type="STRING" id="29422.Lbru_2091"/>